<dbReference type="EMBL" id="KB468113">
    <property type="protein sequence ID" value="PCH41381.1"/>
    <property type="molecule type" value="Genomic_DNA"/>
</dbReference>
<proteinExistence type="predicted"/>
<evidence type="ECO:0000313" key="3">
    <source>
        <dbReference type="Proteomes" id="UP000218811"/>
    </source>
</evidence>
<protein>
    <submittedName>
        <fullName evidence="2">Uncharacterized protein</fullName>
    </submittedName>
</protein>
<dbReference type="Proteomes" id="UP000218811">
    <property type="component" value="Unassembled WGS sequence"/>
</dbReference>
<name>A0A2H3JHM2_WOLCO</name>
<organism evidence="2 3">
    <name type="scientific">Wolfiporia cocos (strain MD-104)</name>
    <name type="common">Brown rot fungus</name>
    <dbReference type="NCBI Taxonomy" id="742152"/>
    <lineage>
        <taxon>Eukaryota</taxon>
        <taxon>Fungi</taxon>
        <taxon>Dikarya</taxon>
        <taxon>Basidiomycota</taxon>
        <taxon>Agaricomycotina</taxon>
        <taxon>Agaricomycetes</taxon>
        <taxon>Polyporales</taxon>
        <taxon>Phaeolaceae</taxon>
        <taxon>Wolfiporia</taxon>
    </lineage>
</organism>
<reference evidence="2 3" key="1">
    <citation type="journal article" date="2012" name="Science">
        <title>The Paleozoic origin of enzymatic lignin decomposition reconstructed from 31 fungal genomes.</title>
        <authorList>
            <person name="Floudas D."/>
            <person name="Binder M."/>
            <person name="Riley R."/>
            <person name="Barry K."/>
            <person name="Blanchette R.A."/>
            <person name="Henrissat B."/>
            <person name="Martinez A.T."/>
            <person name="Otillar R."/>
            <person name="Spatafora J.W."/>
            <person name="Yadav J.S."/>
            <person name="Aerts A."/>
            <person name="Benoit I."/>
            <person name="Boyd A."/>
            <person name="Carlson A."/>
            <person name="Copeland A."/>
            <person name="Coutinho P.M."/>
            <person name="de Vries R.P."/>
            <person name="Ferreira P."/>
            <person name="Findley K."/>
            <person name="Foster B."/>
            <person name="Gaskell J."/>
            <person name="Glotzer D."/>
            <person name="Gorecki P."/>
            <person name="Heitman J."/>
            <person name="Hesse C."/>
            <person name="Hori C."/>
            <person name="Igarashi K."/>
            <person name="Jurgens J.A."/>
            <person name="Kallen N."/>
            <person name="Kersten P."/>
            <person name="Kohler A."/>
            <person name="Kuees U."/>
            <person name="Kumar T.K.A."/>
            <person name="Kuo A."/>
            <person name="LaButti K."/>
            <person name="Larrondo L.F."/>
            <person name="Lindquist E."/>
            <person name="Ling A."/>
            <person name="Lombard V."/>
            <person name="Lucas S."/>
            <person name="Lundell T."/>
            <person name="Martin R."/>
            <person name="McLaughlin D.J."/>
            <person name="Morgenstern I."/>
            <person name="Morin E."/>
            <person name="Murat C."/>
            <person name="Nagy L.G."/>
            <person name="Nolan M."/>
            <person name="Ohm R.A."/>
            <person name="Patyshakuliyeva A."/>
            <person name="Rokas A."/>
            <person name="Ruiz-Duenas F.J."/>
            <person name="Sabat G."/>
            <person name="Salamov A."/>
            <person name="Samejima M."/>
            <person name="Schmutz J."/>
            <person name="Slot J.C."/>
            <person name="St John F."/>
            <person name="Stenlid J."/>
            <person name="Sun H."/>
            <person name="Sun S."/>
            <person name="Syed K."/>
            <person name="Tsang A."/>
            <person name="Wiebenga A."/>
            <person name="Young D."/>
            <person name="Pisabarro A."/>
            <person name="Eastwood D.C."/>
            <person name="Martin F."/>
            <person name="Cullen D."/>
            <person name="Grigoriev I.V."/>
            <person name="Hibbett D.S."/>
        </authorList>
    </citation>
    <scope>NUCLEOTIDE SEQUENCE [LARGE SCALE GENOMIC DNA]</scope>
    <source>
        <strain evidence="2 3">MD-104</strain>
    </source>
</reference>
<accession>A0A2H3JHM2</accession>
<sequence>MDPTTPAKPADQYNSKENVTSNGDLNEQGANVAPSDTSYQGTGRPSTDSATRASSGEQGPDGTQVVVTQAPQPTFKEKVVGYAKEVRGTVLGKPETKQHGERILKGEESFP</sequence>
<dbReference type="AlphaFoldDB" id="A0A2H3JHM2"/>
<keyword evidence="3" id="KW-1185">Reference proteome</keyword>
<dbReference type="OrthoDB" id="3361009at2759"/>
<feature type="region of interest" description="Disordered" evidence="1">
    <location>
        <begin position="91"/>
        <end position="111"/>
    </location>
</feature>
<feature type="region of interest" description="Disordered" evidence="1">
    <location>
        <begin position="1"/>
        <end position="72"/>
    </location>
</feature>
<evidence type="ECO:0000256" key="1">
    <source>
        <dbReference type="SAM" id="MobiDB-lite"/>
    </source>
</evidence>
<feature type="compositionally biased region" description="Basic and acidic residues" evidence="1">
    <location>
        <begin position="94"/>
        <end position="111"/>
    </location>
</feature>
<gene>
    <name evidence="2" type="ORF">WOLCODRAFT_151425</name>
</gene>
<feature type="compositionally biased region" description="Polar residues" evidence="1">
    <location>
        <begin position="12"/>
        <end position="57"/>
    </location>
</feature>
<evidence type="ECO:0000313" key="2">
    <source>
        <dbReference type="EMBL" id="PCH41381.1"/>
    </source>
</evidence>